<dbReference type="PANTHER" id="PTHR23024:SF339">
    <property type="entry name" value="ALPHA_BETA HYDROLASE FOLD-3 DOMAIN-CONTAINING PROTEIN"/>
    <property type="match status" value="1"/>
</dbReference>
<dbReference type="EMBL" id="MU157925">
    <property type="protein sequence ID" value="KAF9523099.1"/>
    <property type="molecule type" value="Genomic_DNA"/>
</dbReference>
<sequence length="329" mass="35660">MSATTFIYKTVNGVDYKLDVHLPDERTFGAESGKTLPILIHFHGGGLVFGTHPMRDSASHPHWLTDSGLEAGFVVLSPDYTLLRPHTAHEMVKDVKDLFQWISGNLSNKIKSHVIDAERIVVSGSSAGGYLAYLASIHASPKPKAFVSLYSLGGNLLLDNYVVPKTKAFITGAPFITDPSPYLPLINTKYDAGAPPTVAVPYNDSSNPRLMYYCWVLQSATMLEVITGVSGISAKLAALPLDDRAEAVPKEARSLFPSLASPSSFPPTLFIHGSDDTSISIKESQTAHELLKKGGIETEFVETSGGEHGYFEHPGLQKVVPFMLKYANV</sequence>
<organism evidence="2 3">
    <name type="scientific">Crepidotus variabilis</name>
    <dbReference type="NCBI Taxonomy" id="179855"/>
    <lineage>
        <taxon>Eukaryota</taxon>
        <taxon>Fungi</taxon>
        <taxon>Dikarya</taxon>
        <taxon>Basidiomycota</taxon>
        <taxon>Agaricomycotina</taxon>
        <taxon>Agaricomycetes</taxon>
        <taxon>Agaricomycetidae</taxon>
        <taxon>Agaricales</taxon>
        <taxon>Agaricineae</taxon>
        <taxon>Crepidotaceae</taxon>
        <taxon>Crepidotus</taxon>
    </lineage>
</organism>
<evidence type="ECO:0000259" key="1">
    <source>
        <dbReference type="Pfam" id="PF20434"/>
    </source>
</evidence>
<comment type="caution">
    <text evidence="2">The sequence shown here is derived from an EMBL/GenBank/DDBJ whole genome shotgun (WGS) entry which is preliminary data.</text>
</comment>
<dbReference type="InterPro" id="IPR029058">
    <property type="entry name" value="AB_hydrolase_fold"/>
</dbReference>
<dbReference type="InterPro" id="IPR050466">
    <property type="entry name" value="Carboxylest/Gibb_receptor"/>
</dbReference>
<feature type="domain" description="BD-FAE-like" evidence="1">
    <location>
        <begin position="31"/>
        <end position="139"/>
    </location>
</feature>
<reference evidence="2" key="1">
    <citation type="submission" date="2020-11" db="EMBL/GenBank/DDBJ databases">
        <authorList>
            <consortium name="DOE Joint Genome Institute"/>
            <person name="Ahrendt S."/>
            <person name="Riley R."/>
            <person name="Andreopoulos W."/>
            <person name="Labutti K."/>
            <person name="Pangilinan J."/>
            <person name="Ruiz-Duenas F.J."/>
            <person name="Barrasa J.M."/>
            <person name="Sanchez-Garcia M."/>
            <person name="Camarero S."/>
            <person name="Miyauchi S."/>
            <person name="Serrano A."/>
            <person name="Linde D."/>
            <person name="Babiker R."/>
            <person name="Drula E."/>
            <person name="Ayuso-Fernandez I."/>
            <person name="Pacheco R."/>
            <person name="Padilla G."/>
            <person name="Ferreira P."/>
            <person name="Barriuso J."/>
            <person name="Kellner H."/>
            <person name="Castanera R."/>
            <person name="Alfaro M."/>
            <person name="Ramirez L."/>
            <person name="Pisabarro A.G."/>
            <person name="Kuo A."/>
            <person name="Tritt A."/>
            <person name="Lipzen A."/>
            <person name="He G."/>
            <person name="Yan M."/>
            <person name="Ng V."/>
            <person name="Cullen D."/>
            <person name="Martin F."/>
            <person name="Rosso M.-N."/>
            <person name="Henrissat B."/>
            <person name="Hibbett D."/>
            <person name="Martinez A.T."/>
            <person name="Grigoriev I.V."/>
        </authorList>
    </citation>
    <scope>NUCLEOTIDE SEQUENCE</scope>
    <source>
        <strain evidence="2">CBS 506.95</strain>
    </source>
</reference>
<dbReference type="InterPro" id="IPR049492">
    <property type="entry name" value="BD-FAE-like_dom"/>
</dbReference>
<keyword evidence="3" id="KW-1185">Reference proteome</keyword>
<accession>A0A9P6JJS0</accession>
<evidence type="ECO:0000313" key="2">
    <source>
        <dbReference type="EMBL" id="KAF9523099.1"/>
    </source>
</evidence>
<dbReference type="Pfam" id="PF20434">
    <property type="entry name" value="BD-FAE"/>
    <property type="match status" value="1"/>
</dbReference>
<keyword evidence="2" id="KW-0378">Hydrolase</keyword>
<dbReference type="PANTHER" id="PTHR23024">
    <property type="entry name" value="ARYLACETAMIDE DEACETYLASE"/>
    <property type="match status" value="1"/>
</dbReference>
<dbReference type="Gene3D" id="3.40.50.1820">
    <property type="entry name" value="alpha/beta hydrolase"/>
    <property type="match status" value="1"/>
</dbReference>
<gene>
    <name evidence="2" type="ORF">CPB83DRAFT_863458</name>
</gene>
<evidence type="ECO:0000313" key="3">
    <source>
        <dbReference type="Proteomes" id="UP000807306"/>
    </source>
</evidence>
<dbReference type="SUPFAM" id="SSF53474">
    <property type="entry name" value="alpha/beta-Hydrolases"/>
    <property type="match status" value="1"/>
</dbReference>
<name>A0A9P6JJS0_9AGAR</name>
<dbReference type="OrthoDB" id="19653at2759"/>
<dbReference type="GO" id="GO:0016787">
    <property type="term" value="F:hydrolase activity"/>
    <property type="evidence" value="ECO:0007669"/>
    <property type="project" value="UniProtKB-KW"/>
</dbReference>
<protein>
    <submittedName>
        <fullName evidence="2">Alpha/Beta hydrolase protein</fullName>
    </submittedName>
</protein>
<proteinExistence type="predicted"/>
<dbReference type="AlphaFoldDB" id="A0A9P6JJS0"/>
<dbReference type="Proteomes" id="UP000807306">
    <property type="component" value="Unassembled WGS sequence"/>
</dbReference>